<feature type="region of interest" description="Disordered" evidence="2">
    <location>
        <begin position="2299"/>
        <end position="2318"/>
    </location>
</feature>
<proteinExistence type="predicted"/>
<dbReference type="OrthoDB" id="75202at2759"/>
<protein>
    <submittedName>
        <fullName evidence="3">Uncharacterized protein</fullName>
    </submittedName>
</protein>
<name>W4HBD9_APHAT</name>
<dbReference type="RefSeq" id="XP_009821735.1">
    <property type="nucleotide sequence ID" value="XM_009823433.1"/>
</dbReference>
<dbReference type="STRING" id="112090.W4HBD9"/>
<evidence type="ECO:0000313" key="3">
    <source>
        <dbReference type="EMBL" id="ETV89335.1"/>
    </source>
</evidence>
<dbReference type="GeneID" id="20802656"/>
<evidence type="ECO:0000256" key="1">
    <source>
        <dbReference type="SAM" id="Coils"/>
    </source>
</evidence>
<dbReference type="EMBL" id="KI913114">
    <property type="protein sequence ID" value="ETV89335.1"/>
    <property type="molecule type" value="Genomic_DNA"/>
</dbReference>
<gene>
    <name evidence="3" type="ORF">H257_00660</name>
</gene>
<keyword evidence="1" id="KW-0175">Coiled coil</keyword>
<sequence>MPASDPPSNNADEADTLPHIRAAKSTGAMADRMQVIKAQLHQRQIDHAQRYATKPDKPTSQSLEQLMEAKLMQLRKEQELQLSMHPKKDLPRALPGLPAAEFQALADRTSAFEHYANEKHHWEDAQRTAKAKEAAADAMAETLKNKAMDLINNGPNLCFDDRALLWRSIVATRTESETLRHDADATISTLEQTKLAHPYEHFNTLALPEVSATDGSISPAQCDVWLLGRRGIIETAEKNSDTVLFYGAYFEASDEQLDTPKNDMRWLPCSDHAVDPAPVVLHKRATVDSWIVSGAGLSEVNGVYVLSGKYDGASKYTSVMGIELFRKRFSFETNEFGNADDMAVSGSSTGEIMPLPAKFRALYNERDFRVMQQIGSWLATQEVKAKTRAEAIKESHRKVDHASKHADDKAITMQPVHTEASPMVPSRPHVVSRLCRAWVLGHCHVTPVCSKRHYFISHHERDTMKTWQLATEANLDLAILRAITARELTIERMTSVADKAMAKYMANMHEETVKQVQKLVVQLNELRLITVHVIEAIEKWRDHVQRIGRVTTLHTSDEDQVKFGWSASITITTGKLLFKGSNAFHSKVKRYCRDVDVDGEAETQVRYLGYFPTKVEAESAYDCAVVTEAKRLHTTVDHMPKKRYVFLSCGVHFAIESDDATTGHHMTKKKKSSCIECRAKVNSNSEPWTPTYLWHGLNYLLKMGSDLDFLEHITPLQVHVGTDFPLLGNPFLIPRASIQDPDQFMTLAVPQSAVDASLLGPDIDVTVHDNQVVTWTNPETQETYIASPYHVITTEASSLSRTRYEILDMHRIQRAQDVFLHEVQRTNTTSTDQGAGKTTVALLQTDPVDDVVRFRRVQALYWDRCAALRIEHVRPARAFRQPNVWCRLDAGEWANFRVRGKHLRQLRFHKQLHDTGTKTQSNRRTFILKLRAYMQLGWEGVDRQDMEAFLLEAESLRGDVVKLEASNLVKFMAKFDRLNDAVEMVQRWWRQVVGKWKSSARTRALRQLARLRIQFQELVCKTVHQFVHSITIAAIHTATAKIEKPAYSTTLKLDGEHVVVTWHALLHASLPTNVGLPCKYCLRQAYHASIHVRGFKFQKDQMLCCCRSEHPPERLLVRAYNPATCQVYRLKLGNERVRQLLRPRSSMSVTYSSVGCCAALMAHTMALGVEKEAQYHETLAKTLWQKVMAWRALHTNNLQVKKHSWVAFQKATAQAKRADIAYKESTSQTKAAMAFSERARTSLTEEQPWDPLENANNWTLLVSKRRANRDAADKAALLEVARMEWFHAEMNEASTRASTAQANMRYEAAAAMAKRVRLRANEFRAMANTAALMLGTALQTLSALLALRFTSSLPIRRNLVLLDTAQWHFHVKPTKLHTVVSRRDFDYNLLVARAKHVCAEPIRQTFQPRQHWMVEVRVLAETASLDAGALVSMYRPCDSQVVDMWVEARFVMLLTTRLRFRDPLATLIQGHMKVAATTTMHGNAASRKLLLMTECAHALISLVKLNAFSGEITLGRVEFFRVRETLCVKIVQSHWWQDLRQGRKRGRGDEVYRQATNVSGRLCHVVLYENWGDLTVQVYEPRTRRYATCVVSLAETVLVLKGAPFKLQHWLLCVRTNRYSDAIFQPILQHLVYLPDNANGPTLSFQVAKANAGKIVFRGVRFVRHCYLLVTMREDLWQHLTITGLSPNCSIRGEISLDPSGRRAMFGVPTQLDEYAFLRDMIAIEPTQVSTSVPVAGNVVSNAILGFNAWIDKSRVWRNPAQKVPDQQIRAWACDVDATSLHSEYASEWSLVLRRKTEFEHVVDPVAFDKAVVYTKEGKAVHAKLEVFPRQGDVYLRLRAELFSEWEIRLQRDRCREMESEERDTRNAVAFGMKRQMQATMQTWLREIQATQQRLRAKVDVLNALHTRHLDKQRQYLASQLILSMDIEEVELDTPKQYRLTIDHHNLQWLHKFPYAPTCIYLEPITTLHKVPPERLLAKTTKVAMFARPVQVEFSVQRTDDDDIWKVVAYGRGVGVVVTYHVDVSHVLGERTFGLRHIPREAARNRALTWLCGASSELAIAESMWPSCVQLGNQSPWRTLCKIMATLHPLLQFPDQLLACTGLSGHQRGGVIRVTELDHALSTIQDGIQAQVRDVEQSVLSAMGSFHTTFCDPFGSTTNQLALTISPVRVITLRPSTPRSAWQLLIPPDISQPIEEVFAHEPIDLAELATLLGSPDLALVDALHGHMVVQSPQPTDTEANVRASGLTATFVCGQALYLCRSFPLVERLLQLSLNVGGPKKPRPGPKGAVWRSIASDRMRATREAKPSHTHLPLRGEEGYDGVNKSTAPMWPPSDQVQPAFVTRISKKELEYVGGVEDVSSLPTRVVDRFLQALEFSTMTWHALDTKRVLSTTMDVPLVDAGPVTLAVSMSVNDVLAPTSLVVTAKDPSQRFGTSEFSCIIPWEPLDKRPTHGRDWTSFASNCASTLMLLRCNGQVQLCSRLVIPSRATLDLSPTRNVAPFPANVLLYAALKTTNVPANIMSEHMGAARLNKHLRSSVADRMRKRFYRVRVANGKSALEWPHMAEEDAFSAEFRGVLTLPLKQLHKLCKAFDAGTRDTPNEADQRRAVLSALGRSSLRLDGEVDMTPWAGFHVFAEWYRVADIERRRRESPPTTTVAP</sequence>
<evidence type="ECO:0000256" key="2">
    <source>
        <dbReference type="SAM" id="MobiDB-lite"/>
    </source>
</evidence>
<feature type="coiled-coil region" evidence="1">
    <location>
        <begin position="1874"/>
        <end position="1905"/>
    </location>
</feature>
<dbReference type="VEuPathDB" id="FungiDB:H257_00660"/>
<accession>W4HBD9</accession>
<reference evidence="3" key="1">
    <citation type="submission" date="2013-12" db="EMBL/GenBank/DDBJ databases">
        <title>The Genome Sequence of Aphanomyces astaci APO3.</title>
        <authorList>
            <consortium name="The Broad Institute Genomics Platform"/>
            <person name="Russ C."/>
            <person name="Tyler B."/>
            <person name="van West P."/>
            <person name="Dieguez-Uribeondo J."/>
            <person name="Young S.K."/>
            <person name="Zeng Q."/>
            <person name="Gargeya S."/>
            <person name="Fitzgerald M."/>
            <person name="Abouelleil A."/>
            <person name="Alvarado L."/>
            <person name="Chapman S.B."/>
            <person name="Gainer-Dewar J."/>
            <person name="Goldberg J."/>
            <person name="Griggs A."/>
            <person name="Gujja S."/>
            <person name="Hansen M."/>
            <person name="Howarth C."/>
            <person name="Imamovic A."/>
            <person name="Ireland A."/>
            <person name="Larimer J."/>
            <person name="McCowan C."/>
            <person name="Murphy C."/>
            <person name="Pearson M."/>
            <person name="Poon T.W."/>
            <person name="Priest M."/>
            <person name="Roberts A."/>
            <person name="Saif S."/>
            <person name="Shea T."/>
            <person name="Sykes S."/>
            <person name="Wortman J."/>
            <person name="Nusbaum C."/>
            <person name="Birren B."/>
        </authorList>
    </citation>
    <scope>NUCLEOTIDE SEQUENCE [LARGE SCALE GENOMIC DNA]</scope>
    <source>
        <strain evidence="3">APO3</strain>
    </source>
</reference>
<organism evidence="3">
    <name type="scientific">Aphanomyces astaci</name>
    <name type="common">Crayfish plague agent</name>
    <dbReference type="NCBI Taxonomy" id="112090"/>
    <lineage>
        <taxon>Eukaryota</taxon>
        <taxon>Sar</taxon>
        <taxon>Stramenopiles</taxon>
        <taxon>Oomycota</taxon>
        <taxon>Saprolegniomycetes</taxon>
        <taxon>Saprolegniales</taxon>
        <taxon>Verrucalvaceae</taxon>
        <taxon>Aphanomyces</taxon>
    </lineage>
</organism>